<evidence type="ECO:0000259" key="2">
    <source>
        <dbReference type="SMART" id="SM00477"/>
    </source>
</evidence>
<dbReference type="SUPFAM" id="SSF54060">
    <property type="entry name" value="His-Me finger endonucleases"/>
    <property type="match status" value="1"/>
</dbReference>
<dbReference type="SMART" id="SM00477">
    <property type="entry name" value="NUC"/>
    <property type="match status" value="1"/>
</dbReference>
<dbReference type="InterPro" id="IPR040255">
    <property type="entry name" value="Non-specific_endonuclease"/>
</dbReference>
<evidence type="ECO:0000259" key="3">
    <source>
        <dbReference type="SMART" id="SM00892"/>
    </source>
</evidence>
<dbReference type="InterPro" id="IPR001604">
    <property type="entry name" value="Endo_G_ENPP1-like_dom"/>
</dbReference>
<dbReference type="RefSeq" id="WP_254183421.1">
    <property type="nucleotide sequence ID" value="NZ_JANARS010000013.1"/>
</dbReference>
<feature type="region of interest" description="Disordered" evidence="1">
    <location>
        <begin position="11"/>
        <end position="30"/>
    </location>
</feature>
<dbReference type="EMBL" id="JANARS010000013">
    <property type="protein sequence ID" value="MCP3424265.1"/>
    <property type="molecule type" value="Genomic_DNA"/>
</dbReference>
<organism evidence="4 5">
    <name type="scientific">Nocardioides pinisoli</name>
    <dbReference type="NCBI Taxonomy" id="2950279"/>
    <lineage>
        <taxon>Bacteria</taxon>
        <taxon>Bacillati</taxon>
        <taxon>Actinomycetota</taxon>
        <taxon>Actinomycetes</taxon>
        <taxon>Propionibacteriales</taxon>
        <taxon>Nocardioidaceae</taxon>
        <taxon>Nocardioides</taxon>
    </lineage>
</organism>
<keyword evidence="4" id="KW-0255">Endonuclease</keyword>
<comment type="caution">
    <text evidence="4">The sequence shown here is derived from an EMBL/GenBank/DDBJ whole genome shotgun (WGS) entry which is preliminary data.</text>
</comment>
<accession>A0ABT1L2L1</accession>
<feature type="domain" description="ENPP1-3/EXOG-like endonuclease/phosphodiesterase" evidence="2">
    <location>
        <begin position="37"/>
        <end position="252"/>
    </location>
</feature>
<dbReference type="GO" id="GO:0004519">
    <property type="term" value="F:endonuclease activity"/>
    <property type="evidence" value="ECO:0007669"/>
    <property type="project" value="UniProtKB-KW"/>
</dbReference>
<proteinExistence type="predicted"/>
<dbReference type="SMART" id="SM00892">
    <property type="entry name" value="Endonuclease_NS"/>
    <property type="match status" value="1"/>
</dbReference>
<evidence type="ECO:0000313" key="5">
    <source>
        <dbReference type="Proteomes" id="UP001204524"/>
    </source>
</evidence>
<sequence>MADLGYDPRFLDTDLAPPQAPPPGPDEDPALATPLDYAHFTVRMHPERRLAWWVAWNVDGLRLFPGDSISRSGERFRLDPRIPADAQTGEEAYADNDLDRGHVARRSDLLWGTLAEAQQASSDSFHFTNITPQHQDFNQSGRGGVWGLLENAVLALVGLEERRLSLFAGPVLDPEDPPYRGVQLPVEHWKVVVYRLDGRLRAKAFVLTQDLDGLERAVPDFLDDFDTWLVPLALLEERTGLTFASLRQVVEPDELRPASPVLVTDVEQVGW</sequence>
<dbReference type="InterPro" id="IPR044929">
    <property type="entry name" value="DNA/RNA_non-sp_Endonuclease_sf"/>
</dbReference>
<dbReference type="Pfam" id="PF01223">
    <property type="entry name" value="Endonuclease_NS"/>
    <property type="match status" value="1"/>
</dbReference>
<dbReference type="CDD" id="cd00091">
    <property type="entry name" value="NUC"/>
    <property type="match status" value="1"/>
</dbReference>
<dbReference type="Gene3D" id="3.40.570.10">
    <property type="entry name" value="Extracellular Endonuclease, subunit A"/>
    <property type="match status" value="1"/>
</dbReference>
<dbReference type="Proteomes" id="UP001204524">
    <property type="component" value="Unassembled WGS sequence"/>
</dbReference>
<dbReference type="InterPro" id="IPR044925">
    <property type="entry name" value="His-Me_finger_sf"/>
</dbReference>
<dbReference type="InterPro" id="IPR020821">
    <property type="entry name" value="ENPP1-3/EXOG-like_nuc-like"/>
</dbReference>
<evidence type="ECO:0000313" key="4">
    <source>
        <dbReference type="EMBL" id="MCP3424265.1"/>
    </source>
</evidence>
<keyword evidence="4" id="KW-0378">Hydrolase</keyword>
<name>A0ABT1L2L1_9ACTN</name>
<protein>
    <submittedName>
        <fullName evidence="4">DNA/RNA non-specific endonuclease</fullName>
    </submittedName>
</protein>
<gene>
    <name evidence="4" type="ORF">NCI01_20890</name>
</gene>
<reference evidence="4 5" key="1">
    <citation type="submission" date="2022-06" db="EMBL/GenBank/DDBJ databases">
        <authorList>
            <person name="So Y."/>
        </authorList>
    </citation>
    <scope>NUCLEOTIDE SEQUENCE [LARGE SCALE GENOMIC DNA]</scope>
    <source>
        <strain evidence="4 5">STR3</strain>
    </source>
</reference>
<dbReference type="PANTHER" id="PTHR13966:SF5">
    <property type="entry name" value="ENDONUCLEASE G, MITOCHONDRIAL"/>
    <property type="match status" value="1"/>
</dbReference>
<evidence type="ECO:0000256" key="1">
    <source>
        <dbReference type="SAM" id="MobiDB-lite"/>
    </source>
</evidence>
<feature type="domain" description="DNA/RNA non-specific endonuclease/pyrophosphatase/phosphodiesterase" evidence="3">
    <location>
        <begin position="36"/>
        <end position="250"/>
    </location>
</feature>
<keyword evidence="5" id="KW-1185">Reference proteome</keyword>
<keyword evidence="4" id="KW-0540">Nuclease</keyword>
<dbReference type="PANTHER" id="PTHR13966">
    <property type="entry name" value="ENDONUCLEASE RELATED"/>
    <property type="match status" value="1"/>
</dbReference>